<evidence type="ECO:0000313" key="3">
    <source>
        <dbReference type="EMBL" id="CAB5045230.1"/>
    </source>
</evidence>
<dbReference type="SUPFAM" id="SSF52540">
    <property type="entry name" value="P-loop containing nucleoside triphosphate hydrolases"/>
    <property type="match status" value="1"/>
</dbReference>
<dbReference type="InterPro" id="IPR001482">
    <property type="entry name" value="T2SS/T4SS_dom"/>
</dbReference>
<gene>
    <name evidence="3" type="ORF">UFOPK4293_00237</name>
</gene>
<organism evidence="3">
    <name type="scientific">freshwater metagenome</name>
    <dbReference type="NCBI Taxonomy" id="449393"/>
    <lineage>
        <taxon>unclassified sequences</taxon>
        <taxon>metagenomes</taxon>
        <taxon>ecological metagenomes</taxon>
    </lineage>
</organism>
<accession>A0A6J7SX72</accession>
<dbReference type="AlphaFoldDB" id="A0A6J7SX72"/>
<dbReference type="InterPro" id="IPR027417">
    <property type="entry name" value="P-loop_NTPase"/>
</dbReference>
<name>A0A6J7SX72_9ZZZZ</name>
<dbReference type="CDD" id="cd01130">
    <property type="entry name" value="VirB11-like_ATPase"/>
    <property type="match status" value="1"/>
</dbReference>
<dbReference type="EMBL" id="CAFBQH010000008">
    <property type="protein sequence ID" value="CAB5045230.1"/>
    <property type="molecule type" value="Genomic_DNA"/>
</dbReference>
<sequence>MQHGLGPLQTYIDDPDVSEVMVVGGKHIWVEDADGMHHVGALTDNELAISVERIARACGRRLDLLSPILEARLSDGSRACVIISPVAIGGAAITIRKFTRRILPLASFGPATCTDIVRDLVQQKVNVVVAGATSSGKTSLISSVSQSFAPTERIVCVEDTAELRVAHPHFVQLQTRPANSEGVGEISLQSLVRASLRLRPDRLIVGEVRGSEVVDMLLALSSGHRGCWSTVHATSATETIDRLASMVLRDSPQWSHSQAVATIRSAVGAIIFVQRTSARRRSITEIVRCSDSELHTVYRSHDND</sequence>
<comment type="similarity">
    <text evidence="1">Belongs to the GSP E family.</text>
</comment>
<dbReference type="Pfam" id="PF00437">
    <property type="entry name" value="T2SSE"/>
    <property type="match status" value="1"/>
</dbReference>
<protein>
    <submittedName>
        <fullName evidence="3">Unannotated protein</fullName>
    </submittedName>
</protein>
<dbReference type="PANTHER" id="PTHR30486:SF6">
    <property type="entry name" value="TYPE IV PILUS RETRACTATION ATPASE PILT"/>
    <property type="match status" value="1"/>
</dbReference>
<dbReference type="Gene3D" id="3.40.50.300">
    <property type="entry name" value="P-loop containing nucleotide triphosphate hydrolases"/>
    <property type="match status" value="1"/>
</dbReference>
<dbReference type="GO" id="GO:0016887">
    <property type="term" value="F:ATP hydrolysis activity"/>
    <property type="evidence" value="ECO:0007669"/>
    <property type="project" value="InterPro"/>
</dbReference>
<dbReference type="PANTHER" id="PTHR30486">
    <property type="entry name" value="TWITCHING MOTILITY PROTEIN PILT"/>
    <property type="match status" value="1"/>
</dbReference>
<reference evidence="3" key="1">
    <citation type="submission" date="2020-05" db="EMBL/GenBank/DDBJ databases">
        <authorList>
            <person name="Chiriac C."/>
            <person name="Salcher M."/>
            <person name="Ghai R."/>
            <person name="Kavagutti S V."/>
        </authorList>
    </citation>
    <scope>NUCLEOTIDE SEQUENCE</scope>
</reference>
<feature type="domain" description="Bacterial type II secretion system protein E" evidence="2">
    <location>
        <begin position="3"/>
        <end position="271"/>
    </location>
</feature>
<dbReference type="Gene3D" id="3.30.450.380">
    <property type="match status" value="1"/>
</dbReference>
<dbReference type="InterPro" id="IPR050921">
    <property type="entry name" value="T4SS_GSP_E_ATPase"/>
</dbReference>
<evidence type="ECO:0000256" key="1">
    <source>
        <dbReference type="ARBA" id="ARBA00006611"/>
    </source>
</evidence>
<proteinExistence type="inferred from homology"/>
<evidence type="ECO:0000259" key="2">
    <source>
        <dbReference type="Pfam" id="PF00437"/>
    </source>
</evidence>